<feature type="region of interest" description="Disordered" evidence="1">
    <location>
        <begin position="418"/>
        <end position="441"/>
    </location>
</feature>
<evidence type="ECO:0000313" key="2">
    <source>
        <dbReference type="EMBL" id="KAK9826591.1"/>
    </source>
</evidence>
<dbReference type="InterPro" id="IPR012677">
    <property type="entry name" value="Nucleotide-bd_a/b_plait_sf"/>
</dbReference>
<keyword evidence="3" id="KW-1185">Reference proteome</keyword>
<dbReference type="CDD" id="cd00590">
    <property type="entry name" value="RRM_SF"/>
    <property type="match status" value="2"/>
</dbReference>
<proteinExistence type="predicted"/>
<dbReference type="GO" id="GO:0003676">
    <property type="term" value="F:nucleic acid binding"/>
    <property type="evidence" value="ECO:0007669"/>
    <property type="project" value="InterPro"/>
</dbReference>
<protein>
    <recommendedName>
        <fullName evidence="4">Meiosis regulator and mRNA stability factor 1</fullName>
    </recommendedName>
</protein>
<dbReference type="Gene3D" id="3.30.70.330">
    <property type="match status" value="1"/>
</dbReference>
<dbReference type="InterPro" id="IPR035979">
    <property type="entry name" value="RBD_domain_sf"/>
</dbReference>
<comment type="caution">
    <text evidence="2">The sequence shown here is derived from an EMBL/GenBank/DDBJ whole genome shotgun (WGS) entry which is preliminary data.</text>
</comment>
<accession>A0AAW1QYS2</accession>
<dbReference type="AlphaFoldDB" id="A0AAW1QYS2"/>
<gene>
    <name evidence="2" type="ORF">WJX74_004519</name>
</gene>
<sequence length="1017" mass="108793">MPPKIPSGRPQPKLSKLMAQQAQQDPEDPSASAKFVFWDLQNTPLPAKLCTLPAAVLETLCGKLAALRVTVVTEVPASTELGAELLRALKTTSGVQLLTFLRTPQQATGCTAADYELKRAIQRFLLKAPGSGVLVVISSDINLLSDVYQAKDHGLHVHLLSETAKCGAGLLEAADTHQDWPSFLQGLFGDFSGAQAQALPGAGARPHSAPQSTMSEAVDLARRTVGIFKYPYGSDGAHVHDHAHAFGCLYGSVQKISVKHDGGGLPYAIINFETPDAAQTALLHSHEAEFKGVPVYPKPWYLPSQRPSSGDPRGATGSQEGVAAGSPASSMTSAEEIARRTVGIFHYPKNSDPAQVCQHAEAYGRKFGDVLRVSIKWGSGAQPYAILNFSTVEAALAAVEHGQRPVFMGTPVNPSAWRLPGQPLSSGAKSEGGSRPGSAATVQPPISIQAAEKHGPLATYPQAPSWTPPKVETDVTAVRVCYPSGFCIVHAKIHAAACASACGPVISFWAGGSVRAGNPCVGVQFSAPVAAAKMRYQQLPAVQGSSVSVLPWQGSRCSDASGKGQGTQLLLMYTMFPSGTQLQHAQEYAAKHLSHQQGINYAVATRAQNTFSTVLCVSAQPHALRKLQESFKTPSGVDLVFQSVTPDRMSALIGGQANTPGPQPNVPLTSTKCTPVAVPLSKVDAQSSGQVLPVIAALTNSGSRNMFLGIPGITNVASGMTEAGKKFSYTVFETARQLAEAREHISKRLTDVDSSGYLLEGEKVASTIDRLRRSMNLTVANGLFSFLRLKRGKQNLPAGATDALCCMAERGGQHWQVGTPNTLQYLTEVYCKGQEVSQCWLTWSLSKLGIPTLFGDRRSQAQLLEFLSRLVEVPRLFAWLAQKSILPEEVRHLARRSGPPTPFPWGCENKLAVFNACMCETRLEILVTAADRHGLAMARNQLKLLSERIHYRLIPEVDNHVQAWSHAQKAIGTLPDNQDIFATTWSGSVLFCGARLEAMTAGIGAYEAAAHIQKLLT</sequence>
<dbReference type="EMBL" id="JALJOS010000020">
    <property type="protein sequence ID" value="KAK9826591.1"/>
    <property type="molecule type" value="Genomic_DNA"/>
</dbReference>
<name>A0AAW1QYS2_9CHLO</name>
<organism evidence="2 3">
    <name type="scientific">Apatococcus lobatus</name>
    <dbReference type="NCBI Taxonomy" id="904363"/>
    <lineage>
        <taxon>Eukaryota</taxon>
        <taxon>Viridiplantae</taxon>
        <taxon>Chlorophyta</taxon>
        <taxon>core chlorophytes</taxon>
        <taxon>Trebouxiophyceae</taxon>
        <taxon>Chlorellales</taxon>
        <taxon>Chlorellaceae</taxon>
        <taxon>Apatococcus</taxon>
    </lineage>
</organism>
<dbReference type="SUPFAM" id="SSF54928">
    <property type="entry name" value="RNA-binding domain, RBD"/>
    <property type="match status" value="1"/>
</dbReference>
<evidence type="ECO:0000256" key="1">
    <source>
        <dbReference type="SAM" id="MobiDB-lite"/>
    </source>
</evidence>
<reference evidence="2 3" key="1">
    <citation type="journal article" date="2024" name="Nat. Commun.">
        <title>Phylogenomics reveals the evolutionary origins of lichenization in chlorophyte algae.</title>
        <authorList>
            <person name="Puginier C."/>
            <person name="Libourel C."/>
            <person name="Otte J."/>
            <person name="Skaloud P."/>
            <person name="Haon M."/>
            <person name="Grisel S."/>
            <person name="Petersen M."/>
            <person name="Berrin J.G."/>
            <person name="Delaux P.M."/>
            <person name="Dal Grande F."/>
            <person name="Keller J."/>
        </authorList>
    </citation>
    <scope>NUCLEOTIDE SEQUENCE [LARGE SCALE GENOMIC DNA]</scope>
    <source>
        <strain evidence="2 3">SAG 2145</strain>
    </source>
</reference>
<dbReference type="Proteomes" id="UP001438707">
    <property type="component" value="Unassembled WGS sequence"/>
</dbReference>
<evidence type="ECO:0008006" key="4">
    <source>
        <dbReference type="Google" id="ProtNLM"/>
    </source>
</evidence>
<feature type="region of interest" description="Disordered" evidence="1">
    <location>
        <begin position="1"/>
        <end position="25"/>
    </location>
</feature>
<feature type="region of interest" description="Disordered" evidence="1">
    <location>
        <begin position="302"/>
        <end position="333"/>
    </location>
</feature>
<evidence type="ECO:0000313" key="3">
    <source>
        <dbReference type="Proteomes" id="UP001438707"/>
    </source>
</evidence>